<dbReference type="FunFam" id="3.90.1640.30:FF:000001">
    <property type="entry name" value="Single-stranded-DNA-specific exonuclease RecJ"/>
    <property type="match status" value="1"/>
</dbReference>
<evidence type="ECO:0000256" key="3">
    <source>
        <dbReference type="ARBA" id="ARBA00022722"/>
    </source>
</evidence>
<dbReference type="SUPFAM" id="SSF64182">
    <property type="entry name" value="DHH phosphoesterases"/>
    <property type="match status" value="1"/>
</dbReference>
<evidence type="ECO:0000256" key="1">
    <source>
        <dbReference type="ARBA" id="ARBA00005915"/>
    </source>
</evidence>
<dbReference type="InterPro" id="IPR004610">
    <property type="entry name" value="RecJ"/>
</dbReference>
<dbReference type="GO" id="GO:0003676">
    <property type="term" value="F:nucleic acid binding"/>
    <property type="evidence" value="ECO:0007669"/>
    <property type="project" value="InterPro"/>
</dbReference>
<feature type="domain" description="DDH" evidence="7">
    <location>
        <begin position="72"/>
        <end position="232"/>
    </location>
</feature>
<keyword evidence="5 10" id="KW-0269">Exonuclease</keyword>
<dbReference type="Pfam" id="PF02272">
    <property type="entry name" value="DHHA1"/>
    <property type="match status" value="1"/>
</dbReference>
<dbReference type="InterPro" id="IPR051673">
    <property type="entry name" value="SSDNA_exonuclease_RecJ"/>
</dbReference>
<dbReference type="InterPro" id="IPR003156">
    <property type="entry name" value="DHHA1_dom"/>
</dbReference>
<evidence type="ECO:0000256" key="5">
    <source>
        <dbReference type="ARBA" id="ARBA00022839"/>
    </source>
</evidence>
<dbReference type="Pfam" id="PF17768">
    <property type="entry name" value="RecJ_OB"/>
    <property type="match status" value="1"/>
</dbReference>
<dbReference type="GO" id="GO:0006281">
    <property type="term" value="P:DNA repair"/>
    <property type="evidence" value="ECO:0007669"/>
    <property type="project" value="InterPro"/>
</dbReference>
<reference evidence="10" key="1">
    <citation type="submission" date="2018-06" db="EMBL/GenBank/DDBJ databases">
        <authorList>
            <person name="Zhirakovskaya E."/>
        </authorList>
    </citation>
    <scope>NUCLEOTIDE SEQUENCE</scope>
</reference>
<dbReference type="PANTHER" id="PTHR30255">
    <property type="entry name" value="SINGLE-STRANDED-DNA-SPECIFIC EXONUCLEASE RECJ"/>
    <property type="match status" value="1"/>
</dbReference>
<dbReference type="InterPro" id="IPR041122">
    <property type="entry name" value="RecJ_OB"/>
</dbReference>
<dbReference type="InterPro" id="IPR001667">
    <property type="entry name" value="DDH_dom"/>
</dbReference>
<evidence type="ECO:0000313" key="10">
    <source>
        <dbReference type="EMBL" id="VAW81154.1"/>
    </source>
</evidence>
<proteinExistence type="inferred from homology"/>
<keyword evidence="6" id="KW-0175">Coiled coil</keyword>
<evidence type="ECO:0000259" key="7">
    <source>
        <dbReference type="Pfam" id="PF01368"/>
    </source>
</evidence>
<evidence type="ECO:0000256" key="6">
    <source>
        <dbReference type="SAM" id="Coils"/>
    </source>
</evidence>
<feature type="domain" description="RecJ OB" evidence="9">
    <location>
        <begin position="471"/>
        <end position="581"/>
    </location>
</feature>
<evidence type="ECO:0000256" key="2">
    <source>
        <dbReference type="ARBA" id="ARBA00019841"/>
    </source>
</evidence>
<dbReference type="NCBIfam" id="TIGR00644">
    <property type="entry name" value="recJ"/>
    <property type="match status" value="1"/>
</dbReference>
<feature type="coiled-coil region" evidence="6">
    <location>
        <begin position="314"/>
        <end position="341"/>
    </location>
</feature>
<dbReference type="PANTHER" id="PTHR30255:SF2">
    <property type="entry name" value="SINGLE-STRANDED-DNA-SPECIFIC EXONUCLEASE RECJ"/>
    <property type="match status" value="1"/>
</dbReference>
<keyword evidence="3" id="KW-0540">Nuclease</keyword>
<dbReference type="EMBL" id="UOFL01000212">
    <property type="protein sequence ID" value="VAW81154.1"/>
    <property type="molecule type" value="Genomic_DNA"/>
</dbReference>
<feature type="domain" description="DHHA1" evidence="8">
    <location>
        <begin position="361"/>
        <end position="457"/>
    </location>
</feature>
<dbReference type="GO" id="GO:0008409">
    <property type="term" value="F:5'-3' exonuclease activity"/>
    <property type="evidence" value="ECO:0007669"/>
    <property type="project" value="InterPro"/>
</dbReference>
<gene>
    <name evidence="10" type="ORF">MNBD_GAMMA12-3459</name>
</gene>
<dbReference type="Pfam" id="PF01368">
    <property type="entry name" value="DHH"/>
    <property type="match status" value="1"/>
</dbReference>
<dbReference type="AlphaFoldDB" id="A0A3B0ZIP4"/>
<evidence type="ECO:0000259" key="8">
    <source>
        <dbReference type="Pfam" id="PF02272"/>
    </source>
</evidence>
<organism evidence="10">
    <name type="scientific">hydrothermal vent metagenome</name>
    <dbReference type="NCBI Taxonomy" id="652676"/>
    <lineage>
        <taxon>unclassified sequences</taxon>
        <taxon>metagenomes</taxon>
        <taxon>ecological metagenomes</taxon>
    </lineage>
</organism>
<comment type="similarity">
    <text evidence="1">Belongs to the RecJ family.</text>
</comment>
<dbReference type="InterPro" id="IPR038763">
    <property type="entry name" value="DHH_sf"/>
</dbReference>
<dbReference type="Gene3D" id="3.10.310.30">
    <property type="match status" value="1"/>
</dbReference>
<dbReference type="Gene3D" id="3.90.1640.30">
    <property type="match status" value="1"/>
</dbReference>
<evidence type="ECO:0000259" key="9">
    <source>
        <dbReference type="Pfam" id="PF17768"/>
    </source>
</evidence>
<dbReference type="GO" id="GO:0006310">
    <property type="term" value="P:DNA recombination"/>
    <property type="evidence" value="ECO:0007669"/>
    <property type="project" value="InterPro"/>
</dbReference>
<keyword evidence="4" id="KW-0378">Hydrolase</keyword>
<accession>A0A3B0ZIP4</accession>
<protein>
    <recommendedName>
        <fullName evidence="2">Single-stranded-DNA-specific exonuclease RecJ</fullName>
    </recommendedName>
</protein>
<name>A0A3B0ZIP4_9ZZZZ</name>
<sequence length="583" mass="63874">MSKAKIIKTRPLQSQLSIPDMSPLLQRIYSARNITSVEELESGLDKLASYKLLKNIESATELLMDAVYSEAKILIVGDFDADGATSCAVAVKALRALGHHNVSYLVPNRFDYGYGLTPEIVDVAAKMGPDLIVTVDNGIASMQGVQRAHEYDIAVLVTDHHLPGKVLPEAEAIVNPNQLGCNFPSKNLAGVGVIFYVMISLRQALRDSGWFQEQGLKEPNLGVLLDLVALGTVADVVPLDHNNRILVSQGIARIRAGHVCPGIKALLKVSNKKIESLVSADMGFSIGPRLNAAGRLDDMSRGIECLLAEDDQSALTMATELHELNKERRDIEQDMKEQAEQVLATIITGTSQSDIPYGISLYDANWHQGVIGILASRIKEAWHRPVIIFANADTAENTIKGSARSIKGLHIRDALDLIATRNPELIITFGGHAMAAGLTLKQENFEIFQEQFNSVVEELVSREDLEQVIYTDGELPLSDITLENAELIQTASPWGQAFPEPVFAGEFEVKDYRIVGEKHLKLRVQSVEEGVINSDKSFIDAIAFSQAGNKVVIDNAKVCMVYRLSVNDYNGSKSVQLMVEHIE</sequence>
<evidence type="ECO:0000256" key="4">
    <source>
        <dbReference type="ARBA" id="ARBA00022801"/>
    </source>
</evidence>